<protein>
    <submittedName>
        <fullName evidence="3">Uncharacterized protein</fullName>
    </submittedName>
</protein>
<accession>A0A1G9ZYA5</accession>
<dbReference type="AlphaFoldDB" id="A0A1G9ZYA5"/>
<feature type="compositionally biased region" description="Low complexity" evidence="1">
    <location>
        <begin position="22"/>
        <end position="74"/>
    </location>
</feature>
<proteinExistence type="predicted"/>
<keyword evidence="2" id="KW-1133">Transmembrane helix</keyword>
<feature type="compositionally biased region" description="Basic and acidic residues" evidence="1">
    <location>
        <begin position="7"/>
        <end position="16"/>
    </location>
</feature>
<sequence length="256" mass="26389">MSTENTADEREPEDRVPPAPGSEPAAGEHAAAPAPTPAPAAGETAMASPEPAPAPATEEATASAAEPRAPEPASFKSRAEDDILLDGSSVVGRPKSRAAAHWAGVLVWVIVLPLAWFLLHDAAATAVDGATPLRFGVSVRALVELGIAAAALAVALWTASRSSLGSFVVGAASVLVGLPFLLAPAAMNDAIGPLLDRLTAHSQLGASLSAYWWADAISGKFIAFGLFMIMVGVVSHRARRAGRREQEIIDQGRRTV</sequence>
<reference evidence="3 4" key="1">
    <citation type="submission" date="2016-10" db="EMBL/GenBank/DDBJ databases">
        <authorList>
            <person name="de Groot N.N."/>
        </authorList>
    </citation>
    <scope>NUCLEOTIDE SEQUENCE [LARGE SCALE GENOMIC DNA]</scope>
    <source>
        <strain evidence="3 4">KPR-7B</strain>
    </source>
</reference>
<feature type="region of interest" description="Disordered" evidence="1">
    <location>
        <begin position="1"/>
        <end position="78"/>
    </location>
</feature>
<feature type="transmembrane region" description="Helical" evidence="2">
    <location>
        <begin position="139"/>
        <end position="157"/>
    </location>
</feature>
<evidence type="ECO:0000256" key="2">
    <source>
        <dbReference type="SAM" id="Phobius"/>
    </source>
</evidence>
<dbReference type="Proteomes" id="UP000199671">
    <property type="component" value="Unassembled WGS sequence"/>
</dbReference>
<evidence type="ECO:0000313" key="3">
    <source>
        <dbReference type="EMBL" id="SDN25673.1"/>
    </source>
</evidence>
<gene>
    <name evidence="3" type="ORF">SAMN04487766_12029</name>
</gene>
<dbReference type="RefSeq" id="WP_256329499.1">
    <property type="nucleotide sequence ID" value="NZ_FNHU01000020.1"/>
</dbReference>
<feature type="transmembrane region" description="Helical" evidence="2">
    <location>
        <begin position="164"/>
        <end position="187"/>
    </location>
</feature>
<feature type="transmembrane region" description="Helical" evidence="2">
    <location>
        <begin position="99"/>
        <end position="119"/>
    </location>
</feature>
<keyword evidence="2" id="KW-0812">Transmembrane</keyword>
<name>A0A1G9ZYA5_9ACTO</name>
<organism evidence="3 4">
    <name type="scientific">Actinomyces ruminicola</name>
    <dbReference type="NCBI Taxonomy" id="332524"/>
    <lineage>
        <taxon>Bacteria</taxon>
        <taxon>Bacillati</taxon>
        <taxon>Actinomycetota</taxon>
        <taxon>Actinomycetes</taxon>
        <taxon>Actinomycetales</taxon>
        <taxon>Actinomycetaceae</taxon>
        <taxon>Actinomyces</taxon>
    </lineage>
</organism>
<evidence type="ECO:0000313" key="4">
    <source>
        <dbReference type="Proteomes" id="UP000199671"/>
    </source>
</evidence>
<dbReference type="EMBL" id="FNHU01000020">
    <property type="protein sequence ID" value="SDN25673.1"/>
    <property type="molecule type" value="Genomic_DNA"/>
</dbReference>
<evidence type="ECO:0000256" key="1">
    <source>
        <dbReference type="SAM" id="MobiDB-lite"/>
    </source>
</evidence>
<keyword evidence="2" id="KW-0472">Membrane</keyword>
<feature type="transmembrane region" description="Helical" evidence="2">
    <location>
        <begin position="210"/>
        <end position="234"/>
    </location>
</feature>